<dbReference type="AlphaFoldDB" id="A0A1X7IN68"/>
<dbReference type="Proteomes" id="UP000193355">
    <property type="component" value="Unassembled WGS sequence"/>
</dbReference>
<name>A0A1X7IN68_9BACT</name>
<dbReference type="RefSeq" id="WP_085543805.1">
    <property type="nucleotide sequence ID" value="NZ_FXBB01000003.1"/>
</dbReference>
<dbReference type="EMBL" id="FXBB01000003">
    <property type="protein sequence ID" value="SMG16091.1"/>
    <property type="molecule type" value="Genomic_DNA"/>
</dbReference>
<evidence type="ECO:0000256" key="1">
    <source>
        <dbReference type="SAM" id="Coils"/>
    </source>
</evidence>
<sequence length="369" mass="39455">MAIPLLLAGAAIVAGIGGAKKGYDAINSFGEAKKIGKDAEEKHRDAIDRLQKKQGEIQEEANNLGILKNRVYQQTILDKFMPIYKKFNKINSNYEDTKETIAITEESIESLEQNAISFTEAAGCLISSVSNGAAAGMGALGLAGAIGTASTGTAISTLSGAAATNATLAWFGGGSLAAGGFGMAGGALVLGGIVAGPILAVSGFMAASKAEEAYTKAIEYAAKIEIACENIEALMLTVSTVGKRIEEFNFVINELDARLLSTIERMKKTEKKILIRNPKLILKILFFKMHKTKQRALQRIGLKASINDNFLEGIYSDRDLKKKEMEDLFIMRETTGALKKVLEIPLLDEKGKANDQSAKILKLAKSSIS</sequence>
<reference evidence="3" key="1">
    <citation type="submission" date="2017-04" db="EMBL/GenBank/DDBJ databases">
        <authorList>
            <person name="Varghese N."/>
            <person name="Submissions S."/>
        </authorList>
    </citation>
    <scope>NUCLEOTIDE SEQUENCE [LARGE SCALE GENOMIC DNA]</scope>
    <source>
        <strain evidence="3">USBA 82</strain>
    </source>
</reference>
<organism evidence="2 3">
    <name type="scientific">Dethiosulfovibrio salsuginis</name>
    <dbReference type="NCBI Taxonomy" id="561720"/>
    <lineage>
        <taxon>Bacteria</taxon>
        <taxon>Thermotogati</taxon>
        <taxon>Synergistota</taxon>
        <taxon>Synergistia</taxon>
        <taxon>Synergistales</taxon>
        <taxon>Dethiosulfovibrionaceae</taxon>
        <taxon>Dethiosulfovibrio</taxon>
    </lineage>
</organism>
<feature type="coiled-coil region" evidence="1">
    <location>
        <begin position="40"/>
        <end position="70"/>
    </location>
</feature>
<proteinExistence type="predicted"/>
<keyword evidence="3" id="KW-1185">Reference proteome</keyword>
<keyword evidence="1" id="KW-0175">Coiled coil</keyword>
<evidence type="ECO:0000313" key="2">
    <source>
        <dbReference type="EMBL" id="SMG16091.1"/>
    </source>
</evidence>
<evidence type="ECO:0000313" key="3">
    <source>
        <dbReference type="Proteomes" id="UP000193355"/>
    </source>
</evidence>
<protein>
    <submittedName>
        <fullName evidence="2">Uncharacterized protein</fullName>
    </submittedName>
</protein>
<gene>
    <name evidence="2" type="ORF">SAMN06275492_10391</name>
</gene>
<accession>A0A1X7IN68</accession>
<dbReference type="STRING" id="561720.SAMN06275492_10391"/>